<dbReference type="HAMAP" id="MF_01526">
    <property type="entry name" value="UPF0342"/>
    <property type="match status" value="1"/>
</dbReference>
<evidence type="ECO:0000313" key="4">
    <source>
        <dbReference type="Proteomes" id="UP000285138"/>
    </source>
</evidence>
<sequence>MTKAKCLLKGWNKKQKPREGNCMNVYDQAHALAKSIKESDEYKQYQEAKKKLEEEEKAKEMLMEFRKFQYDVQMEQIASESKEVDREKADKLKKMYETINMNTIIKDYLAAEYRFGKMVADVSKILGDAIGLEEFEELTGTREPHENS</sequence>
<protein>
    <recommendedName>
        <fullName evidence="1">UPF0342 protein D5R97_06365</fullName>
    </recommendedName>
</protein>
<evidence type="ECO:0000256" key="2">
    <source>
        <dbReference type="SAM" id="Coils"/>
    </source>
</evidence>
<evidence type="ECO:0000313" key="3">
    <source>
        <dbReference type="EMBL" id="RQD75259.1"/>
    </source>
</evidence>
<gene>
    <name evidence="3" type="ORF">D5R97_06365</name>
</gene>
<feature type="coiled-coil region" evidence="2">
    <location>
        <begin position="35"/>
        <end position="65"/>
    </location>
</feature>
<dbReference type="EMBL" id="QZAA01000165">
    <property type="protein sequence ID" value="RQD75259.1"/>
    <property type="molecule type" value="Genomic_DNA"/>
</dbReference>
<comment type="similarity">
    <text evidence="1">Belongs to the UPF0342 family.</text>
</comment>
<dbReference type="InterPro" id="IPR023378">
    <property type="entry name" value="YheA/YmcA-like_dom_sf"/>
</dbReference>
<evidence type="ECO:0000256" key="1">
    <source>
        <dbReference type="HAMAP-Rule" id="MF_01526"/>
    </source>
</evidence>
<dbReference type="SUPFAM" id="SSF158622">
    <property type="entry name" value="YheA/YmcA-like"/>
    <property type="match status" value="1"/>
</dbReference>
<name>A0A424YD29_9FIRM</name>
<keyword evidence="2" id="KW-0175">Coiled coil</keyword>
<comment type="caution">
    <text evidence="3">The sequence shown here is derived from an EMBL/GenBank/DDBJ whole genome shotgun (WGS) entry which is preliminary data.</text>
</comment>
<accession>A0A424YD29</accession>
<reference evidence="3 4" key="1">
    <citation type="submission" date="2018-08" db="EMBL/GenBank/DDBJ databases">
        <title>The metabolism and importance of syntrophic acetate oxidation coupled to methane or sulfide production in haloalkaline environments.</title>
        <authorList>
            <person name="Timmers P.H.A."/>
            <person name="Vavourakis C.D."/>
            <person name="Sorokin D.Y."/>
            <person name="Sinninghe Damste J.S."/>
            <person name="Muyzer G."/>
            <person name="Stams A.J.M."/>
            <person name="Plugge C.M."/>
        </authorList>
    </citation>
    <scope>NUCLEOTIDE SEQUENCE [LARGE SCALE GENOMIC DNA]</scope>
    <source>
        <strain evidence="3">MSAO_Bac1</strain>
    </source>
</reference>
<proteinExistence type="inferred from homology"/>
<organism evidence="3 4">
    <name type="scientific">Candidatus Syntrophonatronum acetioxidans</name>
    <dbReference type="NCBI Taxonomy" id="1795816"/>
    <lineage>
        <taxon>Bacteria</taxon>
        <taxon>Bacillati</taxon>
        <taxon>Bacillota</taxon>
        <taxon>Clostridia</taxon>
        <taxon>Eubacteriales</taxon>
        <taxon>Syntrophomonadaceae</taxon>
        <taxon>Candidatus Syntrophonatronum</taxon>
    </lineage>
</organism>
<dbReference type="InterPro" id="IPR010368">
    <property type="entry name" value="Com_YlbF"/>
</dbReference>
<dbReference type="Gene3D" id="1.20.1500.10">
    <property type="entry name" value="YheA/YmcA-like"/>
    <property type="match status" value="1"/>
</dbReference>
<dbReference type="Proteomes" id="UP000285138">
    <property type="component" value="Unassembled WGS sequence"/>
</dbReference>
<dbReference type="AlphaFoldDB" id="A0A424YD29"/>
<dbReference type="Pfam" id="PF06133">
    <property type="entry name" value="Com_YlbF"/>
    <property type="match status" value="1"/>
</dbReference>